<keyword evidence="3" id="KW-1185">Reference proteome</keyword>
<feature type="region of interest" description="Disordered" evidence="1">
    <location>
        <begin position="305"/>
        <end position="331"/>
    </location>
</feature>
<sequence>MMPPVPPMHHPPGHPTVHPNEAPRVFHPQTSTPIDPTHLADEMARLRMNVNDLAAGNDQKTRSFTPHKDFEVRVPAHYVGYTFFKADVPAGQKPTWSHVERTRMHLTQLDLAKIVQRRGKKLPSAQQYQALKKPRRTHVDQLINEHRQSDPRFEWTCVYVNEEERPFKGKNSRWGDYETVSMDVILMRKPMDTANLTPKTPNMGAENSGLPFTAKDKPTTNVEELLARDEPKQVNRDFMKSASWAMPGMQQGQTPGMVHHAAQQQLPPQFQQQMPPHAQLNHPQANLAGARPQVNQAHQNPLQQGMAAGVHQQPHHQQSQFHDNAKSVPSKGPEIEILQHGMGGFPAGMNMNMNAHRQAQGHNPAQNPFGQPLNQQCPGKENFAHRVNTAQGGMPAQVEIPRQGGIPHQGGIPGHGTIPAHAGIQTHRAVPTHAAIPRAPNAPEAEPEWGPETSSIGDDESIIFDDEDVSSITDGSEEEEGHEGDADLHGKGQPWRGSLFRRHSSKSRRQEPVYRTHYRKHSKNGMEARNGRTKYPAGYIDVVPAESKNSSNRLSKVHAREVARPSRDRPKIIHSASDNLDMVAFDEKYRGLRARNDIRTRILDDREARVERREKLVDYRTQMLDDRLDEARYLDRRMSLRERGPYYPRGYYLRDDL</sequence>
<proteinExistence type="predicted"/>
<reference evidence="2 3" key="1">
    <citation type="submission" date="2016-12" db="EMBL/GenBank/DDBJ databases">
        <title>The genomes of Aspergillus section Nigri reveals drivers in fungal speciation.</title>
        <authorList>
            <consortium name="DOE Joint Genome Institute"/>
            <person name="Vesth T.C."/>
            <person name="Nybo J."/>
            <person name="Theobald S."/>
            <person name="Brandl J."/>
            <person name="Frisvad J.C."/>
            <person name="Nielsen K.F."/>
            <person name="Lyhne E.K."/>
            <person name="Kogle M.E."/>
            <person name="Kuo A."/>
            <person name="Riley R."/>
            <person name="Clum A."/>
            <person name="Nolan M."/>
            <person name="Lipzen A."/>
            <person name="Salamov A."/>
            <person name="Henrissat B."/>
            <person name="Wiebenga A."/>
            <person name="De Vries R.P."/>
            <person name="Grigoriev I.V."/>
            <person name="Mortensen U.H."/>
            <person name="Andersen M.R."/>
            <person name="Baker S.E."/>
        </authorList>
    </citation>
    <scope>NUCLEOTIDE SEQUENCE [LARGE SCALE GENOMIC DNA]</scope>
    <source>
        <strain evidence="2 3">IBT 23096</strain>
    </source>
</reference>
<dbReference type="AlphaFoldDB" id="A0A2I2FUF1"/>
<feature type="region of interest" description="Disordered" evidence="1">
    <location>
        <begin position="195"/>
        <end position="216"/>
    </location>
</feature>
<gene>
    <name evidence="2" type="ORF">P170DRAFT_440581</name>
</gene>
<dbReference type="EMBL" id="MSFO01000009">
    <property type="protein sequence ID" value="PLB44270.1"/>
    <property type="molecule type" value="Genomic_DNA"/>
</dbReference>
<feature type="region of interest" description="Disordered" evidence="1">
    <location>
        <begin position="438"/>
        <end position="532"/>
    </location>
</feature>
<dbReference type="RefSeq" id="XP_024699572.1">
    <property type="nucleotide sequence ID" value="XM_024850112.1"/>
</dbReference>
<protein>
    <submittedName>
        <fullName evidence="2">Uncharacterized protein</fullName>
    </submittedName>
</protein>
<comment type="caution">
    <text evidence="2">The sequence shown here is derived from an EMBL/GenBank/DDBJ whole genome shotgun (WGS) entry which is preliminary data.</text>
</comment>
<dbReference type="Proteomes" id="UP000234275">
    <property type="component" value="Unassembled WGS sequence"/>
</dbReference>
<evidence type="ECO:0000313" key="2">
    <source>
        <dbReference type="EMBL" id="PLB44270.1"/>
    </source>
</evidence>
<name>A0A2I2FUF1_9EURO</name>
<feature type="compositionally biased region" description="Acidic residues" evidence="1">
    <location>
        <begin position="457"/>
        <end position="482"/>
    </location>
</feature>
<dbReference type="VEuPathDB" id="FungiDB:P170DRAFT_440581"/>
<evidence type="ECO:0000313" key="3">
    <source>
        <dbReference type="Proteomes" id="UP000234275"/>
    </source>
</evidence>
<evidence type="ECO:0000256" key="1">
    <source>
        <dbReference type="SAM" id="MobiDB-lite"/>
    </source>
</evidence>
<organism evidence="2 3">
    <name type="scientific">Aspergillus steynii IBT 23096</name>
    <dbReference type="NCBI Taxonomy" id="1392250"/>
    <lineage>
        <taxon>Eukaryota</taxon>
        <taxon>Fungi</taxon>
        <taxon>Dikarya</taxon>
        <taxon>Ascomycota</taxon>
        <taxon>Pezizomycotina</taxon>
        <taxon>Eurotiomycetes</taxon>
        <taxon>Eurotiomycetidae</taxon>
        <taxon>Eurotiales</taxon>
        <taxon>Aspergillaceae</taxon>
        <taxon>Aspergillus</taxon>
        <taxon>Aspergillus subgen. Circumdati</taxon>
    </lineage>
</organism>
<dbReference type="OrthoDB" id="5401486at2759"/>
<feature type="compositionally biased region" description="Low complexity" evidence="1">
    <location>
        <begin position="438"/>
        <end position="452"/>
    </location>
</feature>
<accession>A0A2I2FUF1</accession>
<dbReference type="GeneID" id="36557811"/>
<feature type="compositionally biased region" description="Low complexity" evidence="1">
    <location>
        <begin position="311"/>
        <end position="322"/>
    </location>
</feature>